<feature type="compositionally biased region" description="Basic and acidic residues" evidence="1">
    <location>
        <begin position="412"/>
        <end position="449"/>
    </location>
</feature>
<feature type="region of interest" description="Disordered" evidence="1">
    <location>
        <begin position="502"/>
        <end position="536"/>
    </location>
</feature>
<dbReference type="Pfam" id="PF18821">
    <property type="entry name" value="LPD7"/>
    <property type="match status" value="1"/>
</dbReference>
<feature type="compositionally biased region" description="Basic and acidic residues" evidence="1">
    <location>
        <begin position="245"/>
        <end position="254"/>
    </location>
</feature>
<feature type="compositionally biased region" description="Polar residues" evidence="1">
    <location>
        <begin position="257"/>
        <end position="276"/>
    </location>
</feature>
<feature type="compositionally biased region" description="Polar residues" evidence="1">
    <location>
        <begin position="95"/>
        <end position="106"/>
    </location>
</feature>
<dbReference type="Proteomes" id="UP000777935">
    <property type="component" value="Unassembled WGS sequence"/>
</dbReference>
<gene>
    <name evidence="3" type="ORF">HRQ87_18630</name>
</gene>
<feature type="compositionally biased region" description="Basic and acidic residues" evidence="1">
    <location>
        <begin position="84"/>
        <end position="94"/>
    </location>
</feature>
<comment type="caution">
    <text evidence="3">The sequence shown here is derived from an EMBL/GenBank/DDBJ whole genome shotgun (WGS) entry which is preliminary data.</text>
</comment>
<evidence type="ECO:0000313" key="4">
    <source>
        <dbReference type="Proteomes" id="UP000777935"/>
    </source>
</evidence>
<accession>A0ABX2J0X1</accession>
<feature type="region of interest" description="Disordered" evidence="1">
    <location>
        <begin position="245"/>
        <end position="277"/>
    </location>
</feature>
<reference evidence="3 4" key="1">
    <citation type="submission" date="2020-06" db="EMBL/GenBank/DDBJ databases">
        <title>Sulfitobacter algicola sp. nov., isolated from green algae.</title>
        <authorList>
            <person name="Wang C."/>
        </authorList>
    </citation>
    <scope>NUCLEOTIDE SEQUENCE [LARGE SCALE GENOMIC DNA]</scope>
    <source>
        <strain evidence="3 4">1151</strain>
    </source>
</reference>
<protein>
    <recommendedName>
        <fullName evidence="2">Large polyvalent protein-associated domain-containing protein</fullName>
    </recommendedName>
</protein>
<feature type="region of interest" description="Disordered" evidence="1">
    <location>
        <begin position="1"/>
        <end position="22"/>
    </location>
</feature>
<proteinExistence type="predicted"/>
<evidence type="ECO:0000259" key="2">
    <source>
        <dbReference type="Pfam" id="PF18821"/>
    </source>
</evidence>
<organism evidence="3 4">
    <name type="scientific">Parasulfitobacter algicola</name>
    <dbReference type="NCBI Taxonomy" id="2614809"/>
    <lineage>
        <taxon>Bacteria</taxon>
        <taxon>Pseudomonadati</taxon>
        <taxon>Pseudomonadota</taxon>
        <taxon>Alphaproteobacteria</taxon>
        <taxon>Rhodobacterales</taxon>
        <taxon>Roseobacteraceae</taxon>
        <taxon>Parasulfitobacter</taxon>
    </lineage>
</organism>
<feature type="region of interest" description="Disordered" evidence="1">
    <location>
        <begin position="68"/>
        <end position="145"/>
    </location>
</feature>
<evidence type="ECO:0000256" key="1">
    <source>
        <dbReference type="SAM" id="MobiDB-lite"/>
    </source>
</evidence>
<dbReference type="EMBL" id="JABUFE010000019">
    <property type="protein sequence ID" value="NSX56803.1"/>
    <property type="molecule type" value="Genomic_DNA"/>
</dbReference>
<sequence length="536" mass="59753">MAQDSDTDQSSPTRPTYQLYDPTMDTTYAFANQQQAINKAKELGSSRFQQVQEDGSFLQINVADAEKDIAGKQTSPEPVVLQEPSERPGERSTEDPPTTSSKTAVQASADKPVAEPSPASVIEPDPALKVPDRDDPFSRPNGFDQRFVVTKRRNAQDLYRSYDDKRPAIEDQGDSLRTKNADRATAMDMIELAAHRGWSKMNVKGPEEFRREMWIEGQAQGIEVRGYRPSDKDRAEAERRGELVGYRVIERTDGPTRAQQQSTQRSDQNETISADKTNVVELPNYDKGVRGTITAIGDAPYKDREGASPTPYIEMNLGDGRSHKIWGVGLHSMVSDNQLSVGDQATIASAGRKPVTVEKYDEKSGEMKKIETFRREWAATNIDRTQAKTTPDQNRTELVTKRDDPQLTAAAKGKDDDVIYRPDRRAAQDRATELEDRMKSTQAARDPDVRGAASKLSLMEAELKAQGIDRADVNIAVSNARTQMSKELASGKKIPVEKLANVSRQQEEKAKVITSAERNRTVERERTDTHERTPGQ</sequence>
<dbReference type="RefSeq" id="WP_174139955.1">
    <property type="nucleotide sequence ID" value="NZ_JABUFE010000019.1"/>
</dbReference>
<dbReference type="InterPro" id="IPR040677">
    <property type="entry name" value="LPD7"/>
</dbReference>
<feature type="region of interest" description="Disordered" evidence="1">
    <location>
        <begin position="408"/>
        <end position="450"/>
    </location>
</feature>
<feature type="compositionally biased region" description="Basic and acidic residues" evidence="1">
    <location>
        <begin position="505"/>
        <end position="536"/>
    </location>
</feature>
<name>A0ABX2J0X1_9RHOB</name>
<feature type="domain" description="Large polyvalent protein-associated" evidence="2">
    <location>
        <begin position="154"/>
        <end position="240"/>
    </location>
</feature>
<evidence type="ECO:0000313" key="3">
    <source>
        <dbReference type="EMBL" id="NSX56803.1"/>
    </source>
</evidence>
<keyword evidence="4" id="KW-1185">Reference proteome</keyword>